<dbReference type="EMBL" id="CAJNOM010000463">
    <property type="protein sequence ID" value="CAF1452199.1"/>
    <property type="molecule type" value="Genomic_DNA"/>
</dbReference>
<dbReference type="AlphaFoldDB" id="A0A814VXU3"/>
<dbReference type="OrthoDB" id="9970215at2759"/>
<evidence type="ECO:0000313" key="1">
    <source>
        <dbReference type="EMBL" id="CAF1194435.1"/>
    </source>
</evidence>
<reference evidence="1" key="1">
    <citation type="submission" date="2021-02" db="EMBL/GenBank/DDBJ databases">
        <authorList>
            <person name="Nowell W R."/>
        </authorList>
    </citation>
    <scope>NUCLEOTIDE SEQUENCE</scope>
</reference>
<organism evidence="1 4">
    <name type="scientific">Adineta steineri</name>
    <dbReference type="NCBI Taxonomy" id="433720"/>
    <lineage>
        <taxon>Eukaryota</taxon>
        <taxon>Metazoa</taxon>
        <taxon>Spiralia</taxon>
        <taxon>Gnathifera</taxon>
        <taxon>Rotifera</taxon>
        <taxon>Eurotatoria</taxon>
        <taxon>Bdelloidea</taxon>
        <taxon>Adinetida</taxon>
        <taxon>Adinetidae</taxon>
        <taxon>Adineta</taxon>
    </lineage>
</organism>
<evidence type="ECO:0000313" key="3">
    <source>
        <dbReference type="Proteomes" id="UP000663832"/>
    </source>
</evidence>
<protein>
    <submittedName>
        <fullName evidence="1">Uncharacterized protein</fullName>
    </submittedName>
</protein>
<dbReference type="Proteomes" id="UP000663832">
    <property type="component" value="Unassembled WGS sequence"/>
</dbReference>
<proteinExistence type="predicted"/>
<gene>
    <name evidence="1" type="ORF">BJG266_LOCUS26527</name>
    <name evidence="2" type="ORF">QVE165_LOCUS40364</name>
</gene>
<name>A0A814VXU3_9BILA</name>
<keyword evidence="3" id="KW-1185">Reference proteome</keyword>
<dbReference type="EMBL" id="CAJNOI010000223">
    <property type="protein sequence ID" value="CAF1194435.1"/>
    <property type="molecule type" value="Genomic_DNA"/>
</dbReference>
<accession>A0A814VXU3</accession>
<dbReference type="Proteomes" id="UP000663877">
    <property type="component" value="Unassembled WGS sequence"/>
</dbReference>
<sequence>MNTCSFIFTSIRTELPCYVLGVERTWEYLKQEFNRNSDGLPNAKYYETMGAGPQLFAVVGDTVYYHDEEQWFPYSSAINIVHGTIHIDD</sequence>
<comment type="caution">
    <text evidence="1">The sequence shown here is derived from an EMBL/GenBank/DDBJ whole genome shotgun (WGS) entry which is preliminary data.</text>
</comment>
<evidence type="ECO:0000313" key="2">
    <source>
        <dbReference type="EMBL" id="CAF1452199.1"/>
    </source>
</evidence>
<evidence type="ECO:0000313" key="4">
    <source>
        <dbReference type="Proteomes" id="UP000663877"/>
    </source>
</evidence>